<protein>
    <submittedName>
        <fullName evidence="2">Uncharacterized protein</fullName>
    </submittedName>
</protein>
<evidence type="ECO:0000313" key="3">
    <source>
        <dbReference type="Proteomes" id="UP001234178"/>
    </source>
</evidence>
<proteinExistence type="predicted"/>
<evidence type="ECO:0000256" key="1">
    <source>
        <dbReference type="SAM" id="MobiDB-lite"/>
    </source>
</evidence>
<evidence type="ECO:0000313" key="2">
    <source>
        <dbReference type="EMBL" id="KAK4013596.1"/>
    </source>
</evidence>
<comment type="caution">
    <text evidence="2">The sequence shown here is derived from an EMBL/GenBank/DDBJ whole genome shotgun (WGS) entry which is preliminary data.</text>
</comment>
<organism evidence="2 3">
    <name type="scientific">Daphnia magna</name>
    <dbReference type="NCBI Taxonomy" id="35525"/>
    <lineage>
        <taxon>Eukaryota</taxon>
        <taxon>Metazoa</taxon>
        <taxon>Ecdysozoa</taxon>
        <taxon>Arthropoda</taxon>
        <taxon>Crustacea</taxon>
        <taxon>Branchiopoda</taxon>
        <taxon>Diplostraca</taxon>
        <taxon>Cladocera</taxon>
        <taxon>Anomopoda</taxon>
        <taxon>Daphniidae</taxon>
        <taxon>Daphnia</taxon>
    </lineage>
</organism>
<sequence length="244" mass="27802">MDIWSQPGLDKFYLGVVAVFYNPKSPRIQAAALACRDFPRPQTGLRIRQLFEQIFVEYDLDVKKVIPEYPRPERTDDAYVEIELDIEKAYKESDDDEELLSDNESDDGNGPAEENGDPQAEKEDDVYDSEQENFPRCALLLKSAIISVCQEHVWGIDFDWADVKKIVRFLKLLAMTTTYLEGNLYPTTASSELGLSVNADWPPLALHGHPDWLDAQAKFRLRPQDTVHRYTYCLVSVCCCANTG</sequence>
<reference evidence="2 3" key="1">
    <citation type="journal article" date="2023" name="Nucleic Acids Res.">
        <title>The hologenome of Daphnia magna reveals possible DNA methylation and microbiome-mediated evolution of the host genome.</title>
        <authorList>
            <person name="Chaturvedi A."/>
            <person name="Li X."/>
            <person name="Dhandapani V."/>
            <person name="Marshall H."/>
            <person name="Kissane S."/>
            <person name="Cuenca-Cambronero M."/>
            <person name="Asole G."/>
            <person name="Calvet F."/>
            <person name="Ruiz-Romero M."/>
            <person name="Marangio P."/>
            <person name="Guigo R."/>
            <person name="Rago D."/>
            <person name="Mirbahai L."/>
            <person name="Eastwood N."/>
            <person name="Colbourne J.K."/>
            <person name="Zhou J."/>
            <person name="Mallon E."/>
            <person name="Orsini L."/>
        </authorList>
    </citation>
    <scope>NUCLEOTIDE SEQUENCE [LARGE SCALE GENOMIC DNA]</scope>
    <source>
        <strain evidence="2">LRV0_1</strain>
    </source>
</reference>
<dbReference type="EMBL" id="JAOYFB010000004">
    <property type="protein sequence ID" value="KAK4013596.1"/>
    <property type="molecule type" value="Genomic_DNA"/>
</dbReference>
<feature type="region of interest" description="Disordered" evidence="1">
    <location>
        <begin position="92"/>
        <end position="128"/>
    </location>
</feature>
<feature type="compositionally biased region" description="Acidic residues" evidence="1">
    <location>
        <begin position="93"/>
        <end position="107"/>
    </location>
</feature>
<keyword evidence="3" id="KW-1185">Reference proteome</keyword>
<accession>A0ABQ9ZL06</accession>
<name>A0ABQ9ZL06_9CRUS</name>
<dbReference type="Proteomes" id="UP001234178">
    <property type="component" value="Unassembled WGS sequence"/>
</dbReference>
<gene>
    <name evidence="2" type="ORF">OUZ56_026149</name>
</gene>